<protein>
    <recommendedName>
        <fullName evidence="4">Cytochrome b561 domain-containing protein</fullName>
    </recommendedName>
</protein>
<feature type="transmembrane region" description="Helical" evidence="1">
    <location>
        <begin position="82"/>
        <end position="102"/>
    </location>
</feature>
<keyword evidence="1" id="KW-1133">Transmembrane helix</keyword>
<evidence type="ECO:0000256" key="1">
    <source>
        <dbReference type="SAM" id="Phobius"/>
    </source>
</evidence>
<keyword evidence="1" id="KW-0472">Membrane</keyword>
<sequence>MLWALLPVATVVGVYWFGRAHTPAYATSLFGTRFGDAQQLKAELGTALLGLALIQLLLALWLYGRLPGLGTAPRPVGRIHRLVGLAAFLLSLPIARHCLVAYGVELTDARTALHSLSGCFLYGAFVAKVIVVRHRRLPGWVLPVAGGTLVLTIALVWYSAAFWYLDTSNAPGL</sequence>
<reference evidence="2 3" key="1">
    <citation type="submission" date="2014-12" db="EMBL/GenBank/DDBJ databases">
        <title>Complete genome sequence of Streptomyces vietnamensis strain GIMV4.0001, a genetic manipulable producer of the benzoisochromanequinone antibiotic granaticin.</title>
        <authorList>
            <person name="Deng M.R."/>
            <person name="Guo J."/>
            <person name="Ma L.Y."/>
            <person name="Feng G.D."/>
            <person name="Mo C.Y."/>
            <person name="Zhu H.H."/>
        </authorList>
    </citation>
    <scope>NUCLEOTIDE SEQUENCE [LARGE SCALE GENOMIC DNA]</scope>
    <source>
        <strain evidence="3">GIMV4.0001</strain>
    </source>
</reference>
<feature type="transmembrane region" description="Helical" evidence="1">
    <location>
        <begin position="114"/>
        <end position="132"/>
    </location>
</feature>
<evidence type="ECO:0008006" key="4">
    <source>
        <dbReference type="Google" id="ProtNLM"/>
    </source>
</evidence>
<dbReference type="EMBL" id="CP010407">
    <property type="protein sequence ID" value="AJF70245.1"/>
    <property type="molecule type" value="Genomic_DNA"/>
</dbReference>
<dbReference type="HOGENOM" id="CLU_1459820_0_0_11"/>
<keyword evidence="1" id="KW-0812">Transmembrane</keyword>
<dbReference type="Pfam" id="PF20139">
    <property type="entry name" value="DUF6529"/>
    <property type="match status" value="1"/>
</dbReference>
<evidence type="ECO:0000313" key="2">
    <source>
        <dbReference type="EMBL" id="AJF70245.1"/>
    </source>
</evidence>
<proteinExistence type="predicted"/>
<dbReference type="KEGG" id="svt:SVTN_37540"/>
<dbReference type="STRING" id="362257.SVTN_37540"/>
<organism evidence="2 3">
    <name type="scientific">Streptomyces vietnamensis</name>
    <dbReference type="NCBI Taxonomy" id="362257"/>
    <lineage>
        <taxon>Bacteria</taxon>
        <taxon>Bacillati</taxon>
        <taxon>Actinomycetota</taxon>
        <taxon>Actinomycetes</taxon>
        <taxon>Kitasatosporales</taxon>
        <taxon>Streptomycetaceae</taxon>
        <taxon>Streptomyces</taxon>
    </lineage>
</organism>
<name>A0A0B5I8A2_9ACTN</name>
<feature type="transmembrane region" description="Helical" evidence="1">
    <location>
        <begin position="139"/>
        <end position="165"/>
    </location>
</feature>
<keyword evidence="3" id="KW-1185">Reference proteome</keyword>
<accession>A0A0B5I8A2</accession>
<dbReference type="AlphaFoldDB" id="A0A0B5I8A2"/>
<dbReference type="InterPro" id="IPR045382">
    <property type="entry name" value="DUF6529"/>
</dbReference>
<dbReference type="Proteomes" id="UP000031774">
    <property type="component" value="Chromosome"/>
</dbReference>
<feature type="transmembrane region" description="Helical" evidence="1">
    <location>
        <begin position="44"/>
        <end position="62"/>
    </location>
</feature>
<evidence type="ECO:0000313" key="3">
    <source>
        <dbReference type="Proteomes" id="UP000031774"/>
    </source>
</evidence>
<gene>
    <name evidence="2" type="ORF">SVTN_37540</name>
</gene>